<dbReference type="Pfam" id="PF03485">
    <property type="entry name" value="Arg_tRNA_synt_N"/>
    <property type="match status" value="1"/>
</dbReference>
<evidence type="ECO:0000313" key="16">
    <source>
        <dbReference type="Proteomes" id="UP000005010"/>
    </source>
</evidence>
<evidence type="ECO:0000256" key="7">
    <source>
        <dbReference type="ARBA" id="ARBA00022840"/>
    </source>
</evidence>
<dbReference type="InterPro" id="IPR035684">
    <property type="entry name" value="ArgRS_core"/>
</dbReference>
<dbReference type="GO" id="GO:0005524">
    <property type="term" value="F:ATP binding"/>
    <property type="evidence" value="ECO:0007669"/>
    <property type="project" value="UniProtKB-UniRule"/>
</dbReference>
<dbReference type="InterPro" id="IPR009080">
    <property type="entry name" value="tRNAsynth_Ia_anticodon-bd"/>
</dbReference>
<proteinExistence type="inferred from homology"/>
<keyword evidence="6 11" id="KW-0547">Nucleotide-binding</keyword>
<dbReference type="EC" id="6.1.1.19" evidence="11"/>
<dbReference type="Gene3D" id="3.40.50.620">
    <property type="entry name" value="HUPs"/>
    <property type="match status" value="1"/>
</dbReference>
<gene>
    <name evidence="11 15" type="primary">argS</name>
    <name evidence="15" type="ordered locus">HCW_06125</name>
</gene>
<dbReference type="PANTHER" id="PTHR11956">
    <property type="entry name" value="ARGINYL-TRNA SYNTHETASE"/>
    <property type="match status" value="1"/>
</dbReference>
<dbReference type="STRING" id="182217.HCW_06125"/>
<evidence type="ECO:0000256" key="6">
    <source>
        <dbReference type="ARBA" id="ARBA00022741"/>
    </source>
</evidence>
<dbReference type="SUPFAM" id="SSF52374">
    <property type="entry name" value="Nucleotidylyl transferase"/>
    <property type="match status" value="1"/>
</dbReference>
<comment type="subcellular location">
    <subcellularLocation>
        <location evidence="1 11">Cytoplasm</location>
    </subcellularLocation>
</comment>
<dbReference type="InterPro" id="IPR008909">
    <property type="entry name" value="DALR_anticod-bd"/>
</dbReference>
<evidence type="ECO:0000256" key="10">
    <source>
        <dbReference type="ARBA" id="ARBA00049339"/>
    </source>
</evidence>
<evidence type="ECO:0000256" key="4">
    <source>
        <dbReference type="ARBA" id="ARBA00022490"/>
    </source>
</evidence>
<keyword evidence="16" id="KW-1185">Reference proteome</keyword>
<dbReference type="SMART" id="SM00836">
    <property type="entry name" value="DALR_1"/>
    <property type="match status" value="1"/>
</dbReference>
<evidence type="ECO:0000313" key="15">
    <source>
        <dbReference type="EMBL" id="AFI04485.1"/>
    </source>
</evidence>
<dbReference type="InterPro" id="IPR036695">
    <property type="entry name" value="Arg-tRNA-synth_N_sf"/>
</dbReference>
<dbReference type="SUPFAM" id="SSF55190">
    <property type="entry name" value="Arginyl-tRNA synthetase (ArgRS), N-terminal 'additional' domain"/>
    <property type="match status" value="1"/>
</dbReference>
<dbReference type="FunFam" id="3.40.50.620:FF:000062">
    <property type="entry name" value="Arginine--tRNA ligase"/>
    <property type="match status" value="1"/>
</dbReference>
<dbReference type="KEGG" id="hce:HCW_06125"/>
<dbReference type="PANTHER" id="PTHR11956:SF5">
    <property type="entry name" value="ARGININE--TRNA LIGASE, CYTOPLASMIC"/>
    <property type="match status" value="1"/>
</dbReference>
<dbReference type="PROSITE" id="PS00178">
    <property type="entry name" value="AA_TRNA_LIGASE_I"/>
    <property type="match status" value="1"/>
</dbReference>
<dbReference type="SUPFAM" id="SSF47323">
    <property type="entry name" value="Anticodon-binding domain of a subclass of class I aminoacyl-tRNA synthetases"/>
    <property type="match status" value="1"/>
</dbReference>
<dbReference type="Gene3D" id="1.10.730.10">
    <property type="entry name" value="Isoleucyl-tRNA Synthetase, Domain 1"/>
    <property type="match status" value="1"/>
</dbReference>
<evidence type="ECO:0000259" key="13">
    <source>
        <dbReference type="SMART" id="SM00836"/>
    </source>
</evidence>
<reference evidence="16" key="1">
    <citation type="submission" date="2012-04" db="EMBL/GenBank/DDBJ databases">
        <title>Complete genome sequence of Helicobacter cetorum strain MIT 00-7128.</title>
        <authorList>
            <person name="Kersulyte D."/>
            <person name="Berg D.E."/>
        </authorList>
    </citation>
    <scope>NUCLEOTIDE SEQUENCE [LARGE SCALE GENOMIC DNA]</scope>
    <source>
        <strain evidence="16">MIT 00-7128</strain>
    </source>
</reference>
<dbReference type="GO" id="GO:0004814">
    <property type="term" value="F:arginine-tRNA ligase activity"/>
    <property type="evidence" value="ECO:0007669"/>
    <property type="project" value="UniProtKB-UniRule"/>
</dbReference>
<dbReference type="PATRIC" id="fig|182217.3.peg.1296"/>
<dbReference type="SMART" id="SM01016">
    <property type="entry name" value="Arg_tRNA_synt_N"/>
    <property type="match status" value="1"/>
</dbReference>
<dbReference type="Pfam" id="PF00750">
    <property type="entry name" value="tRNA-synt_1d"/>
    <property type="match status" value="1"/>
</dbReference>
<dbReference type="InterPro" id="IPR001278">
    <property type="entry name" value="Arg-tRNA-ligase"/>
</dbReference>
<dbReference type="PRINTS" id="PR01038">
    <property type="entry name" value="TRNASYNTHARG"/>
</dbReference>
<dbReference type="Pfam" id="PF05746">
    <property type="entry name" value="DALR_1"/>
    <property type="match status" value="1"/>
</dbReference>
<dbReference type="EMBL" id="CP003479">
    <property type="protein sequence ID" value="AFI04485.1"/>
    <property type="molecule type" value="Genomic_DNA"/>
</dbReference>
<keyword evidence="4 11" id="KW-0963">Cytoplasm</keyword>
<evidence type="ECO:0000256" key="5">
    <source>
        <dbReference type="ARBA" id="ARBA00022598"/>
    </source>
</evidence>
<keyword evidence="8 11" id="KW-0648">Protein biosynthesis</keyword>
<evidence type="ECO:0000256" key="8">
    <source>
        <dbReference type="ARBA" id="ARBA00022917"/>
    </source>
</evidence>
<dbReference type="InterPro" id="IPR014729">
    <property type="entry name" value="Rossmann-like_a/b/a_fold"/>
</dbReference>
<keyword evidence="9 11" id="KW-0030">Aminoacyl-tRNA synthetase</keyword>
<comment type="catalytic activity">
    <reaction evidence="10 11">
        <text>tRNA(Arg) + L-arginine + ATP = L-arginyl-tRNA(Arg) + AMP + diphosphate</text>
        <dbReference type="Rhea" id="RHEA:20301"/>
        <dbReference type="Rhea" id="RHEA-COMP:9658"/>
        <dbReference type="Rhea" id="RHEA-COMP:9673"/>
        <dbReference type="ChEBI" id="CHEBI:30616"/>
        <dbReference type="ChEBI" id="CHEBI:32682"/>
        <dbReference type="ChEBI" id="CHEBI:33019"/>
        <dbReference type="ChEBI" id="CHEBI:78442"/>
        <dbReference type="ChEBI" id="CHEBI:78513"/>
        <dbReference type="ChEBI" id="CHEBI:456215"/>
        <dbReference type="EC" id="6.1.1.19"/>
    </reaction>
</comment>
<comment type="similarity">
    <text evidence="2 11 12">Belongs to the class-I aminoacyl-tRNA synthetase family.</text>
</comment>
<evidence type="ECO:0000256" key="9">
    <source>
        <dbReference type="ARBA" id="ARBA00023146"/>
    </source>
</evidence>
<keyword evidence="7 11" id="KW-0067">ATP-binding</keyword>
<dbReference type="GO" id="GO:0006420">
    <property type="term" value="P:arginyl-tRNA aminoacylation"/>
    <property type="evidence" value="ECO:0007669"/>
    <property type="project" value="UniProtKB-UniRule"/>
</dbReference>
<dbReference type="eggNOG" id="COG0018">
    <property type="taxonomic scope" value="Bacteria"/>
</dbReference>
<dbReference type="HOGENOM" id="CLU_006406_0_1_7"/>
<evidence type="ECO:0000256" key="12">
    <source>
        <dbReference type="RuleBase" id="RU363038"/>
    </source>
</evidence>
<accession>I0ENG6</accession>
<dbReference type="Gene3D" id="3.30.1360.70">
    <property type="entry name" value="Arginyl tRNA synthetase N-terminal domain"/>
    <property type="match status" value="1"/>
</dbReference>
<evidence type="ECO:0000256" key="2">
    <source>
        <dbReference type="ARBA" id="ARBA00005594"/>
    </source>
</evidence>
<evidence type="ECO:0000256" key="11">
    <source>
        <dbReference type="HAMAP-Rule" id="MF_00123"/>
    </source>
</evidence>
<dbReference type="Proteomes" id="UP000005010">
    <property type="component" value="Chromosome"/>
</dbReference>
<evidence type="ECO:0000259" key="14">
    <source>
        <dbReference type="SMART" id="SM01016"/>
    </source>
</evidence>
<dbReference type="RefSeq" id="WP_014661353.1">
    <property type="nucleotide sequence ID" value="NC_017737.1"/>
</dbReference>
<comment type="subunit">
    <text evidence="3 11">Monomer.</text>
</comment>
<keyword evidence="5 11" id="KW-0436">Ligase</keyword>
<dbReference type="GO" id="GO:0005737">
    <property type="term" value="C:cytoplasm"/>
    <property type="evidence" value="ECO:0007669"/>
    <property type="project" value="UniProtKB-SubCell"/>
</dbReference>
<dbReference type="CDD" id="cd00671">
    <property type="entry name" value="ArgRS_core"/>
    <property type="match status" value="1"/>
</dbReference>
<organism evidence="15 16">
    <name type="scientific">Helicobacter cetorum (strain ATCC BAA-429 / MIT 00-7128)</name>
    <dbReference type="NCBI Taxonomy" id="182217"/>
    <lineage>
        <taxon>Bacteria</taxon>
        <taxon>Pseudomonadati</taxon>
        <taxon>Campylobacterota</taxon>
        <taxon>Epsilonproteobacteria</taxon>
        <taxon>Campylobacterales</taxon>
        <taxon>Helicobacteraceae</taxon>
        <taxon>Helicobacter</taxon>
    </lineage>
</organism>
<sequence>MHTLIKSVLEEILETEVVIEYPKNREHGHYATPVAFSLAKALRKPPLAIAEELAKQISEHKKCEGFFDSVIACKGYINFTLSIDFIANFANKALELKENFGSKINNPRAQKIFLEYVSANPTGPLHIGHARGAVFGDSLARIARFLGHEVLTEYYVNDMGAQIRLLGVSVWLAYQEHILKRQVTYPEVFYKGEYIIEVAKSAQNDLEPSLFEQEEETIIEVLSDYAKDLMLLEIKSNLDDLGISFDSFVSEKETFKDKDEVFERLIKANALYEQDSKTWLKSSQYGDESDRVLIKEDKSYTYLAGDIVYHDKKFKQDYTKYINIWGADHHGYIARVKASLSFLGYEANKLEVLLAQMVRLLQNGEPYKMSKRAGNFILVKDVIEDIGKDTLRFIFLSKRLDTHLEFDVNTLKAQDSSNPVYYIHYANTRIHTMLEKSHFSKEEILKTPLNNLNTEEKYLLFSALSFSKIVESCFEEYGLQKMCEYLKTLAQEFHSFYNAYKILDTPKEKELLKICLVVSLSLTNAFKLLGIEAKTKFSN</sequence>
<evidence type="ECO:0000256" key="1">
    <source>
        <dbReference type="ARBA" id="ARBA00004496"/>
    </source>
</evidence>
<protein>
    <recommendedName>
        <fullName evidence="11">Arginine--tRNA ligase</fullName>
        <ecNumber evidence="11">6.1.1.19</ecNumber>
    </recommendedName>
    <alternativeName>
        <fullName evidence="11">Arginyl-tRNA synthetase</fullName>
        <shortName evidence="11">ArgRS</shortName>
    </alternativeName>
</protein>
<dbReference type="InterPro" id="IPR001412">
    <property type="entry name" value="aa-tRNA-synth_I_CS"/>
</dbReference>
<dbReference type="AlphaFoldDB" id="I0ENG6"/>
<feature type="short sequence motif" description="'HIGH' region" evidence="11">
    <location>
        <begin position="119"/>
        <end position="129"/>
    </location>
</feature>
<dbReference type="InterPro" id="IPR005148">
    <property type="entry name" value="Arg-tRNA-synth_N"/>
</dbReference>
<evidence type="ECO:0000256" key="3">
    <source>
        <dbReference type="ARBA" id="ARBA00011245"/>
    </source>
</evidence>
<dbReference type="FunFam" id="3.30.1360.70:FF:000008">
    <property type="entry name" value="Arginine--tRNA ligase"/>
    <property type="match status" value="1"/>
</dbReference>
<name>I0ENG6_HELC0</name>
<dbReference type="HAMAP" id="MF_00123">
    <property type="entry name" value="Arg_tRNA_synth"/>
    <property type="match status" value="1"/>
</dbReference>
<feature type="domain" description="Arginyl tRNA synthetase N-terminal" evidence="14">
    <location>
        <begin position="3"/>
        <end position="81"/>
    </location>
</feature>
<dbReference type="NCBIfam" id="TIGR00456">
    <property type="entry name" value="argS"/>
    <property type="match status" value="1"/>
</dbReference>
<feature type="domain" description="DALR anticodon binding" evidence="13">
    <location>
        <begin position="423"/>
        <end position="537"/>
    </location>
</feature>